<evidence type="ECO:0000256" key="1">
    <source>
        <dbReference type="ARBA" id="ARBA00010582"/>
    </source>
</evidence>
<evidence type="ECO:0000313" key="4">
    <source>
        <dbReference type="Proteomes" id="UP001632038"/>
    </source>
</evidence>
<dbReference type="EMBL" id="JAVIJP010000069">
    <property type="protein sequence ID" value="KAL3619116.1"/>
    <property type="molecule type" value="Genomic_DNA"/>
</dbReference>
<name>A0ABD3BNN7_9LAMI</name>
<feature type="signal peptide" evidence="2">
    <location>
        <begin position="1"/>
        <end position="26"/>
    </location>
</feature>
<dbReference type="Pfam" id="PF02704">
    <property type="entry name" value="GASA"/>
    <property type="match status" value="1"/>
</dbReference>
<dbReference type="InterPro" id="IPR003854">
    <property type="entry name" value="GASA"/>
</dbReference>
<protein>
    <submittedName>
        <fullName evidence="3">Uncharacterized protein</fullName>
    </submittedName>
</protein>
<evidence type="ECO:0000313" key="3">
    <source>
        <dbReference type="EMBL" id="KAL3619116.1"/>
    </source>
</evidence>
<proteinExistence type="inferred from homology"/>
<evidence type="ECO:0000256" key="2">
    <source>
        <dbReference type="SAM" id="SignalP"/>
    </source>
</evidence>
<feature type="chain" id="PRO_5044885274" evidence="2">
    <location>
        <begin position="27"/>
        <end position="90"/>
    </location>
</feature>
<comment type="similarity">
    <text evidence="1">Belongs to the GASA family.</text>
</comment>
<reference evidence="4" key="1">
    <citation type="journal article" date="2024" name="IScience">
        <title>Strigolactones Initiate the Formation of Haustorium-like Structures in Castilleja.</title>
        <authorList>
            <person name="Buerger M."/>
            <person name="Peterson D."/>
            <person name="Chory J."/>
        </authorList>
    </citation>
    <scope>NUCLEOTIDE SEQUENCE [LARGE SCALE GENOMIC DNA]</scope>
</reference>
<gene>
    <name evidence="3" type="ORF">CASFOL_036686</name>
</gene>
<comment type="caution">
    <text evidence="3">The sequence shown here is derived from an EMBL/GenBank/DDBJ whole genome shotgun (WGS) entry which is preliminary data.</text>
</comment>
<organism evidence="3 4">
    <name type="scientific">Castilleja foliolosa</name>
    <dbReference type="NCBI Taxonomy" id="1961234"/>
    <lineage>
        <taxon>Eukaryota</taxon>
        <taxon>Viridiplantae</taxon>
        <taxon>Streptophyta</taxon>
        <taxon>Embryophyta</taxon>
        <taxon>Tracheophyta</taxon>
        <taxon>Spermatophyta</taxon>
        <taxon>Magnoliopsida</taxon>
        <taxon>eudicotyledons</taxon>
        <taxon>Gunneridae</taxon>
        <taxon>Pentapetalae</taxon>
        <taxon>asterids</taxon>
        <taxon>lamiids</taxon>
        <taxon>Lamiales</taxon>
        <taxon>Orobanchaceae</taxon>
        <taxon>Pedicularideae</taxon>
        <taxon>Castillejinae</taxon>
        <taxon>Castilleja</taxon>
    </lineage>
</organism>
<accession>A0ABD3BNN7</accession>
<dbReference type="AlphaFoldDB" id="A0ABD3BNN7"/>
<dbReference type="Proteomes" id="UP001632038">
    <property type="component" value="Unassembled WGS sequence"/>
</dbReference>
<dbReference type="PROSITE" id="PS51257">
    <property type="entry name" value="PROKAR_LIPOPROTEIN"/>
    <property type="match status" value="1"/>
</dbReference>
<dbReference type="PANTHER" id="PTHR23201:SF141">
    <property type="entry name" value="GIBBERELLIN-REGULATED PROTEIN 10"/>
    <property type="match status" value="1"/>
</dbReference>
<dbReference type="PANTHER" id="PTHR23201">
    <property type="entry name" value="EXTENSIN, PROLINE-RICH PROTEIN"/>
    <property type="match status" value="1"/>
</dbReference>
<keyword evidence="2" id="KW-0732">Signal</keyword>
<sequence>MKPCIAANFLFVAMLLSSCFIESSIGADSSFCDPKCEYRCSKASQHELCLKYCGICCAKCSCVPPGTSGNKDACPCYRDWKNSKGNPKCP</sequence>
<keyword evidence="4" id="KW-1185">Reference proteome</keyword>